<reference evidence="10 11" key="2">
    <citation type="submission" date="2018-10" db="EMBL/GenBank/DDBJ databases">
        <authorList>
            <consortium name="Pathogen Informatics"/>
        </authorList>
    </citation>
    <scope>NUCLEOTIDE SEQUENCE [LARGE SCALE GENOMIC DNA]</scope>
</reference>
<keyword evidence="5 9" id="KW-0472">Membrane</keyword>
<evidence type="ECO:0000256" key="5">
    <source>
        <dbReference type="ARBA" id="ARBA00023136"/>
    </source>
</evidence>
<evidence type="ECO:0000256" key="8">
    <source>
        <dbReference type="ARBA" id="ARBA00023485"/>
    </source>
</evidence>
<evidence type="ECO:0000313" key="10">
    <source>
        <dbReference type="EMBL" id="VDD94896.1"/>
    </source>
</evidence>
<proteinExistence type="inferred from homology"/>
<keyword evidence="4" id="KW-0333">Golgi apparatus</keyword>
<keyword evidence="2 9" id="KW-0812">Transmembrane</keyword>
<accession>A0A0N4VHK1</accession>
<dbReference type="PANTHER" id="PTHR13481:SF0">
    <property type="entry name" value="SREBP REGULATING GENE PROTEIN"/>
    <property type="match status" value="1"/>
</dbReference>
<dbReference type="AlphaFoldDB" id="A0A0N4VHK1"/>
<evidence type="ECO:0000256" key="9">
    <source>
        <dbReference type="SAM" id="Phobius"/>
    </source>
</evidence>
<feature type="transmembrane region" description="Helical" evidence="9">
    <location>
        <begin position="12"/>
        <end position="31"/>
    </location>
</feature>
<evidence type="ECO:0000256" key="3">
    <source>
        <dbReference type="ARBA" id="ARBA00022989"/>
    </source>
</evidence>
<gene>
    <name evidence="10" type="ORF">EVEC_LOCUS9647</name>
</gene>
<dbReference type="InterPro" id="IPR019352">
    <property type="entry name" value="SPRING1"/>
</dbReference>
<reference evidence="12" key="1">
    <citation type="submission" date="2017-02" db="UniProtKB">
        <authorList>
            <consortium name="WormBaseParasite"/>
        </authorList>
    </citation>
    <scope>IDENTIFICATION</scope>
</reference>
<dbReference type="Proteomes" id="UP000274131">
    <property type="component" value="Unassembled WGS sequence"/>
</dbReference>
<evidence type="ECO:0000256" key="1">
    <source>
        <dbReference type="ARBA" id="ARBA00004194"/>
    </source>
</evidence>
<dbReference type="PANTHER" id="PTHR13481">
    <property type="entry name" value="SREBP REGULATING GENE PROTEIN"/>
    <property type="match status" value="1"/>
</dbReference>
<evidence type="ECO:0000256" key="2">
    <source>
        <dbReference type="ARBA" id="ARBA00022692"/>
    </source>
</evidence>
<comment type="subcellular location">
    <subcellularLocation>
        <location evidence="1">Golgi apparatus membrane</location>
        <topology evidence="1">Single-pass membrane protein</topology>
    </subcellularLocation>
</comment>
<sequence length="252" mass="29053">MFQSVRIFSRFVRSTFFLASLFTFSFVYFIIKSGFLVWLVRNYISSAVSLTLITFRKSSPDLDSQMLDKLIAHRHIQWLADKSQLQDYNMTSGTNIPVFCRNTRQGRTIVTDDQGYTCERAHLMANGCCEVSVNTSRFSCSGCETTPGCCALYEDCVACCMKPEQKNVLLEMIRNTSGHRLRQILAATDQFELCLLKCRTSSNSVHLENKYKSEKLKYCYKQEPLRPYRYFSRNYELGTKLRGPSEAKILLT</sequence>
<dbReference type="Pfam" id="PF10218">
    <property type="entry name" value="SPRING1"/>
    <property type="match status" value="1"/>
</dbReference>
<dbReference type="GO" id="GO:2000640">
    <property type="term" value="P:positive regulation of SREBP signaling pathway"/>
    <property type="evidence" value="ECO:0007669"/>
    <property type="project" value="InterPro"/>
</dbReference>
<dbReference type="OrthoDB" id="70142at2759"/>
<protein>
    <recommendedName>
        <fullName evidence="8">SREBP regulating gene protein</fullName>
    </recommendedName>
</protein>
<evidence type="ECO:0000313" key="11">
    <source>
        <dbReference type="Proteomes" id="UP000274131"/>
    </source>
</evidence>
<keyword evidence="6" id="KW-0325">Glycoprotein</keyword>
<evidence type="ECO:0000313" key="12">
    <source>
        <dbReference type="WBParaSite" id="EVEC_0001030201-mRNA-1"/>
    </source>
</evidence>
<evidence type="ECO:0000256" key="7">
    <source>
        <dbReference type="ARBA" id="ARBA00023461"/>
    </source>
</evidence>
<keyword evidence="11" id="KW-1185">Reference proteome</keyword>
<evidence type="ECO:0000256" key="6">
    <source>
        <dbReference type="ARBA" id="ARBA00023180"/>
    </source>
</evidence>
<comment type="similarity">
    <text evidence="7">Belongs to the SPRING family.</text>
</comment>
<dbReference type="WBParaSite" id="EVEC_0001030201-mRNA-1">
    <property type="protein sequence ID" value="EVEC_0001030201-mRNA-1"/>
    <property type="gene ID" value="EVEC_0001030201"/>
</dbReference>
<dbReference type="EMBL" id="UXUI01010198">
    <property type="protein sequence ID" value="VDD94896.1"/>
    <property type="molecule type" value="Genomic_DNA"/>
</dbReference>
<keyword evidence="3 9" id="KW-1133">Transmembrane helix</keyword>
<dbReference type="GO" id="GO:0000139">
    <property type="term" value="C:Golgi membrane"/>
    <property type="evidence" value="ECO:0007669"/>
    <property type="project" value="UniProtKB-SubCell"/>
</dbReference>
<name>A0A0N4VHK1_ENTVE</name>
<organism evidence="12">
    <name type="scientific">Enterobius vermicularis</name>
    <name type="common">Human pinworm</name>
    <dbReference type="NCBI Taxonomy" id="51028"/>
    <lineage>
        <taxon>Eukaryota</taxon>
        <taxon>Metazoa</taxon>
        <taxon>Ecdysozoa</taxon>
        <taxon>Nematoda</taxon>
        <taxon>Chromadorea</taxon>
        <taxon>Rhabditida</taxon>
        <taxon>Spirurina</taxon>
        <taxon>Oxyuridomorpha</taxon>
        <taxon>Oxyuroidea</taxon>
        <taxon>Oxyuridae</taxon>
        <taxon>Enterobius</taxon>
    </lineage>
</organism>
<evidence type="ECO:0000256" key="4">
    <source>
        <dbReference type="ARBA" id="ARBA00023034"/>
    </source>
</evidence>